<protein>
    <submittedName>
        <fullName evidence="2">DUF2306 domain-containing protein</fullName>
    </submittedName>
</protein>
<feature type="transmembrane region" description="Helical" evidence="1">
    <location>
        <begin position="137"/>
        <end position="154"/>
    </location>
</feature>
<accession>A0ABZ0UUD5</accession>
<keyword evidence="1" id="KW-0812">Transmembrane</keyword>
<dbReference type="InterPro" id="IPR018750">
    <property type="entry name" value="DUF2306_membrane"/>
</dbReference>
<feature type="transmembrane region" description="Helical" evidence="1">
    <location>
        <begin position="52"/>
        <end position="71"/>
    </location>
</feature>
<evidence type="ECO:0000313" key="2">
    <source>
        <dbReference type="EMBL" id="WPY00702.1"/>
    </source>
</evidence>
<gene>
    <name evidence="2" type="ORF">Trichorick_00587</name>
</gene>
<sequence>MMTWCCGLRRNLGKNKIMTIFILIHSISSIVALVLGSANLLQIKGTKIHKVLGWMFIVCMFISAISSFGIYNNKFSLIHMLSLLVIMWLSRAIYAIRLKPENWLHIHASSIGAAYIAILIAGVGVFVRKILLPGDSNAGYAASAFTAIILIYFLNKMTNKYKTITSKVIQK</sequence>
<name>A0ABZ0UUD5_9RICK</name>
<feature type="transmembrane region" description="Helical" evidence="1">
    <location>
        <begin position="77"/>
        <end position="96"/>
    </location>
</feature>
<dbReference type="Proteomes" id="UP001326613">
    <property type="component" value="Chromosome"/>
</dbReference>
<keyword evidence="3" id="KW-1185">Reference proteome</keyword>
<feature type="transmembrane region" description="Helical" evidence="1">
    <location>
        <begin position="108"/>
        <end position="131"/>
    </location>
</feature>
<reference evidence="2 3" key="1">
    <citation type="submission" date="2022-10" db="EMBL/GenBank/DDBJ databases">
        <title>Host association and intracellularity evolved multiple times independently in the Rickettsiales.</title>
        <authorList>
            <person name="Castelli M."/>
            <person name="Nardi T."/>
            <person name="Gammuto L."/>
            <person name="Bellinzona G."/>
            <person name="Sabaneyeva E."/>
            <person name="Potekhin A."/>
            <person name="Serra V."/>
            <person name="Petroni G."/>
            <person name="Sassera D."/>
        </authorList>
    </citation>
    <scope>NUCLEOTIDE SEQUENCE [LARGE SCALE GENOMIC DNA]</scope>
    <source>
        <strain evidence="2 3">Kr 154-4</strain>
    </source>
</reference>
<evidence type="ECO:0000256" key="1">
    <source>
        <dbReference type="SAM" id="Phobius"/>
    </source>
</evidence>
<evidence type="ECO:0000313" key="3">
    <source>
        <dbReference type="Proteomes" id="UP001326613"/>
    </source>
</evidence>
<dbReference type="EMBL" id="CP112932">
    <property type="protein sequence ID" value="WPY00702.1"/>
    <property type="molecule type" value="Genomic_DNA"/>
</dbReference>
<feature type="transmembrane region" description="Helical" evidence="1">
    <location>
        <begin position="17"/>
        <end position="40"/>
    </location>
</feature>
<proteinExistence type="predicted"/>
<keyword evidence="1" id="KW-1133">Transmembrane helix</keyword>
<organism evidence="2 3">
    <name type="scientific">Candidatus Trichorickettsia mobilis</name>
    <dbReference type="NCBI Taxonomy" id="1346319"/>
    <lineage>
        <taxon>Bacteria</taxon>
        <taxon>Pseudomonadati</taxon>
        <taxon>Pseudomonadota</taxon>
        <taxon>Alphaproteobacteria</taxon>
        <taxon>Rickettsiales</taxon>
        <taxon>Rickettsiaceae</taxon>
        <taxon>Rickettsieae</taxon>
        <taxon>Candidatus Trichorickettsia</taxon>
    </lineage>
</organism>
<dbReference type="Pfam" id="PF10067">
    <property type="entry name" value="DUF2306"/>
    <property type="match status" value="1"/>
</dbReference>
<keyword evidence="1" id="KW-0472">Membrane</keyword>